<comment type="caution">
    <text evidence="4">The sequence shown here is derived from an EMBL/GenBank/DDBJ whole genome shotgun (WGS) entry which is preliminary data.</text>
</comment>
<dbReference type="InterPro" id="IPR049492">
    <property type="entry name" value="BD-FAE-like_dom"/>
</dbReference>
<keyword evidence="2" id="KW-0732">Signal</keyword>
<dbReference type="EMBL" id="JBBYHR010000003">
    <property type="protein sequence ID" value="MEL1244137.1"/>
    <property type="molecule type" value="Genomic_DNA"/>
</dbReference>
<evidence type="ECO:0000259" key="3">
    <source>
        <dbReference type="Pfam" id="PF20434"/>
    </source>
</evidence>
<dbReference type="Proteomes" id="UP001464555">
    <property type="component" value="Unassembled WGS sequence"/>
</dbReference>
<keyword evidence="5" id="KW-1185">Reference proteome</keyword>
<evidence type="ECO:0000256" key="1">
    <source>
        <dbReference type="ARBA" id="ARBA00022801"/>
    </source>
</evidence>
<dbReference type="InterPro" id="IPR050300">
    <property type="entry name" value="GDXG_lipolytic_enzyme"/>
</dbReference>
<accession>A0ABU9HW30</accession>
<gene>
    <name evidence="4" type="ORF">AAEO56_07700</name>
</gene>
<name>A0ABU9HW30_9FLAO</name>
<evidence type="ECO:0000256" key="2">
    <source>
        <dbReference type="SAM" id="SignalP"/>
    </source>
</evidence>
<protein>
    <submittedName>
        <fullName evidence="4">Alpha/beta hydrolase</fullName>
    </submittedName>
</protein>
<feature type="domain" description="BD-FAE-like" evidence="3">
    <location>
        <begin position="37"/>
        <end position="231"/>
    </location>
</feature>
<feature type="signal peptide" evidence="2">
    <location>
        <begin position="1"/>
        <end position="20"/>
    </location>
</feature>
<dbReference type="RefSeq" id="WP_341696448.1">
    <property type="nucleotide sequence ID" value="NZ_JBBYHR010000003.1"/>
</dbReference>
<proteinExistence type="predicted"/>
<evidence type="ECO:0000313" key="4">
    <source>
        <dbReference type="EMBL" id="MEL1244137.1"/>
    </source>
</evidence>
<organism evidence="4 5">
    <name type="scientific">Flavobacterium arundinis</name>
    <dbReference type="NCBI Taxonomy" id="3139143"/>
    <lineage>
        <taxon>Bacteria</taxon>
        <taxon>Pseudomonadati</taxon>
        <taxon>Bacteroidota</taxon>
        <taxon>Flavobacteriia</taxon>
        <taxon>Flavobacteriales</taxon>
        <taxon>Flavobacteriaceae</taxon>
        <taxon>Flavobacterium</taxon>
    </lineage>
</organism>
<dbReference type="PANTHER" id="PTHR48081">
    <property type="entry name" value="AB HYDROLASE SUPERFAMILY PROTEIN C4A8.06C"/>
    <property type="match status" value="1"/>
</dbReference>
<reference evidence="4 5" key="1">
    <citation type="submission" date="2024-04" db="EMBL/GenBank/DDBJ databases">
        <title>Flavobacterium sp. DGU11 16S ribosomal RNA gene Genome sequencing and assembly.</title>
        <authorList>
            <person name="Park S."/>
        </authorList>
    </citation>
    <scope>NUCLEOTIDE SEQUENCE [LARGE SCALE GENOMIC DNA]</scope>
    <source>
        <strain evidence="4 5">DGU11</strain>
    </source>
</reference>
<dbReference type="InterPro" id="IPR029058">
    <property type="entry name" value="AB_hydrolase_fold"/>
</dbReference>
<dbReference type="Pfam" id="PF20434">
    <property type="entry name" value="BD-FAE"/>
    <property type="match status" value="1"/>
</dbReference>
<dbReference type="Gene3D" id="3.40.50.1820">
    <property type="entry name" value="alpha/beta hydrolase"/>
    <property type="match status" value="1"/>
</dbReference>
<dbReference type="SUPFAM" id="SSF53474">
    <property type="entry name" value="alpha/beta-Hydrolases"/>
    <property type="match status" value="1"/>
</dbReference>
<feature type="chain" id="PRO_5047221426" evidence="2">
    <location>
        <begin position="21"/>
        <end position="273"/>
    </location>
</feature>
<dbReference type="GO" id="GO:0016787">
    <property type="term" value="F:hydrolase activity"/>
    <property type="evidence" value="ECO:0007669"/>
    <property type="project" value="UniProtKB-KW"/>
</dbReference>
<evidence type="ECO:0000313" key="5">
    <source>
        <dbReference type="Proteomes" id="UP001464555"/>
    </source>
</evidence>
<sequence>MKNIFLATITFIAFTANCLAQQDFINLAYGKDKQQTLDLFLPKVVSEKIPVVIMIHGGAWMMGGKEYTDKRAKDLRDRGFVVANIDYRYVSETVHCKELLEDVDSAVDYVQKEGKKYGYTTKQVHMAGISAGAHLALLYGYTTKRKVKSINAICPPVLFDSSAPFGNMNDPLMKNIELLANAKYTNKHTQSEEFRDISPAHHIKDIPTLLIHGDKDHLVPWWHSQFLFSELQEKKIDSKFLTMKGKDHDAGLNDPDTEKQAYDTILGWINSHN</sequence>
<keyword evidence="1 4" id="KW-0378">Hydrolase</keyword>